<organism evidence="2 3">
    <name type="scientific">Stappia taiwanensis</name>
    <dbReference type="NCBI Taxonomy" id="992267"/>
    <lineage>
        <taxon>Bacteria</taxon>
        <taxon>Pseudomonadati</taxon>
        <taxon>Pseudomonadota</taxon>
        <taxon>Alphaproteobacteria</taxon>
        <taxon>Hyphomicrobiales</taxon>
        <taxon>Stappiaceae</taxon>
        <taxon>Stappia</taxon>
    </lineage>
</organism>
<reference evidence="2 3" key="2">
    <citation type="submission" date="2020-08" db="EMBL/GenBank/DDBJ databases">
        <title>Stappia taiwanensis sp. nov., isolated from a coastal thermal spring.</title>
        <authorList>
            <person name="Kampfer P."/>
        </authorList>
    </citation>
    <scope>NUCLEOTIDE SEQUENCE [LARGE SCALE GENOMIC DNA]</scope>
    <source>
        <strain evidence="2 3">DSM 23284</strain>
    </source>
</reference>
<dbReference type="PANTHER" id="PTHR33221:SF4">
    <property type="entry name" value="HTH-TYPE TRANSCRIPTIONAL REPRESSOR NSRR"/>
    <property type="match status" value="1"/>
</dbReference>
<comment type="caution">
    <text evidence="2">The sequence shown here is derived from an EMBL/GenBank/DDBJ whole genome shotgun (WGS) entry which is preliminary data.</text>
</comment>
<dbReference type="GO" id="GO:0005829">
    <property type="term" value="C:cytosol"/>
    <property type="evidence" value="ECO:0007669"/>
    <property type="project" value="TreeGrafter"/>
</dbReference>
<dbReference type="SUPFAM" id="SSF46785">
    <property type="entry name" value="Winged helix' DNA-binding domain"/>
    <property type="match status" value="1"/>
</dbReference>
<evidence type="ECO:0000256" key="1">
    <source>
        <dbReference type="ARBA" id="ARBA00023125"/>
    </source>
</evidence>
<dbReference type="EMBL" id="JACEON010000008">
    <property type="protein sequence ID" value="MBA4612060.1"/>
    <property type="molecule type" value="Genomic_DNA"/>
</dbReference>
<dbReference type="AlphaFoldDB" id="A0A838XZ82"/>
<dbReference type="InterPro" id="IPR000944">
    <property type="entry name" value="Tscrpt_reg_Rrf2"/>
</dbReference>
<dbReference type="PROSITE" id="PS01332">
    <property type="entry name" value="HTH_RRF2_1"/>
    <property type="match status" value="1"/>
</dbReference>
<keyword evidence="1" id="KW-0238">DNA-binding</keyword>
<protein>
    <submittedName>
        <fullName evidence="2">Rrf2 family transcriptional regulator</fullName>
    </submittedName>
</protein>
<dbReference type="PANTHER" id="PTHR33221">
    <property type="entry name" value="WINGED HELIX-TURN-HELIX TRANSCRIPTIONAL REGULATOR, RRF2 FAMILY"/>
    <property type="match status" value="1"/>
</dbReference>
<dbReference type="Pfam" id="PF02082">
    <property type="entry name" value="Rrf2"/>
    <property type="match status" value="1"/>
</dbReference>
<dbReference type="NCBIfam" id="TIGR00738">
    <property type="entry name" value="rrf2_super"/>
    <property type="match status" value="1"/>
</dbReference>
<keyword evidence="3" id="KW-1185">Reference proteome</keyword>
<dbReference type="GO" id="GO:0003677">
    <property type="term" value="F:DNA binding"/>
    <property type="evidence" value="ECO:0007669"/>
    <property type="project" value="UniProtKB-KW"/>
</dbReference>
<dbReference type="Proteomes" id="UP000559404">
    <property type="component" value="Unassembled WGS sequence"/>
</dbReference>
<reference evidence="2 3" key="1">
    <citation type="submission" date="2020-07" db="EMBL/GenBank/DDBJ databases">
        <authorList>
            <person name="Li M."/>
        </authorList>
    </citation>
    <scope>NUCLEOTIDE SEQUENCE [LARGE SCALE GENOMIC DNA]</scope>
    <source>
        <strain evidence="2 3">DSM 23284</strain>
    </source>
</reference>
<dbReference type="RefSeq" id="WP_181760253.1">
    <property type="nucleotide sequence ID" value="NZ_BMCR01000003.1"/>
</dbReference>
<evidence type="ECO:0000313" key="3">
    <source>
        <dbReference type="Proteomes" id="UP000559404"/>
    </source>
</evidence>
<dbReference type="Gene3D" id="1.10.10.10">
    <property type="entry name" value="Winged helix-like DNA-binding domain superfamily/Winged helix DNA-binding domain"/>
    <property type="match status" value="1"/>
</dbReference>
<name>A0A838XZ82_9HYPH</name>
<evidence type="ECO:0000313" key="2">
    <source>
        <dbReference type="EMBL" id="MBA4612060.1"/>
    </source>
</evidence>
<sequence length="144" mass="15593">MRLNQASDFALRILMRLGQVDEPQTIDTLSRTLGLAKSHVMKLVARLAQAGLVETTRGRGGGVRLLRPPSEIRAGAVVRLMEQDLAVVACLREGPCACSFLPLCALKGAMAEAAEAFLDSLDRWTLEDLLKGTQPARSLERLAP</sequence>
<gene>
    <name evidence="2" type="ORF">H1W37_10375</name>
</gene>
<dbReference type="GO" id="GO:0003700">
    <property type="term" value="F:DNA-binding transcription factor activity"/>
    <property type="evidence" value="ECO:0007669"/>
    <property type="project" value="TreeGrafter"/>
</dbReference>
<dbReference type="InterPro" id="IPR036388">
    <property type="entry name" value="WH-like_DNA-bd_sf"/>
</dbReference>
<dbReference type="InterPro" id="IPR030489">
    <property type="entry name" value="TR_Rrf2-type_CS"/>
</dbReference>
<proteinExistence type="predicted"/>
<dbReference type="PROSITE" id="PS51197">
    <property type="entry name" value="HTH_RRF2_2"/>
    <property type="match status" value="1"/>
</dbReference>
<dbReference type="InterPro" id="IPR036390">
    <property type="entry name" value="WH_DNA-bd_sf"/>
</dbReference>
<accession>A0A838XZ82</accession>